<dbReference type="Proteomes" id="UP000193719">
    <property type="component" value="Unassembled WGS sequence"/>
</dbReference>
<proteinExistence type="predicted"/>
<evidence type="ECO:0000313" key="2">
    <source>
        <dbReference type="Proteomes" id="UP000193719"/>
    </source>
</evidence>
<protein>
    <submittedName>
        <fullName evidence="1">Uncharacterized protein</fullName>
    </submittedName>
</protein>
<name>A0A1Y1VCI6_9FUNG</name>
<evidence type="ECO:0000313" key="1">
    <source>
        <dbReference type="EMBL" id="ORX52586.1"/>
    </source>
</evidence>
<dbReference type="OrthoDB" id="10438359at2759"/>
<dbReference type="AlphaFoldDB" id="A0A1Y1VCI6"/>
<comment type="caution">
    <text evidence="1">The sequence shown here is derived from an EMBL/GenBank/DDBJ whole genome shotgun (WGS) entry which is preliminary data.</text>
</comment>
<sequence length="134" mass="15513">MKSDNDDNNNNYPLTLDGLPTFISQKSLSIINEHENINLNVQPNIVKSNVIGNSLITNNNKSVVLQEASKLHLFSRFRYSNELRKKYEDHLEKTNHSEKELIVSLNKLRSMIYEFGLPDGSEVILYSDTTYKYF</sequence>
<reference evidence="1 2" key="2">
    <citation type="submission" date="2016-08" db="EMBL/GenBank/DDBJ databases">
        <title>Pervasive Adenine N6-methylation of Active Genes in Fungi.</title>
        <authorList>
            <consortium name="DOE Joint Genome Institute"/>
            <person name="Mondo S.J."/>
            <person name="Dannebaum R.O."/>
            <person name="Kuo R.C."/>
            <person name="Labutti K."/>
            <person name="Haridas S."/>
            <person name="Kuo A."/>
            <person name="Salamov A."/>
            <person name="Ahrendt S.R."/>
            <person name="Lipzen A."/>
            <person name="Sullivan W."/>
            <person name="Andreopoulos W.B."/>
            <person name="Clum A."/>
            <person name="Lindquist E."/>
            <person name="Daum C."/>
            <person name="Ramamoorthy G.K."/>
            <person name="Gryganskyi A."/>
            <person name="Culley D."/>
            <person name="Magnuson J.K."/>
            <person name="James T.Y."/>
            <person name="O'Malley M.A."/>
            <person name="Stajich J.E."/>
            <person name="Spatafora J.W."/>
            <person name="Visel A."/>
            <person name="Grigoriev I.V."/>
        </authorList>
    </citation>
    <scope>NUCLEOTIDE SEQUENCE [LARGE SCALE GENOMIC DNA]</scope>
    <source>
        <strain evidence="2">finn</strain>
    </source>
</reference>
<gene>
    <name evidence="1" type="ORF">BCR36DRAFT_31662</name>
</gene>
<keyword evidence="2" id="KW-1185">Reference proteome</keyword>
<dbReference type="EMBL" id="MCFH01000015">
    <property type="protein sequence ID" value="ORX52586.1"/>
    <property type="molecule type" value="Genomic_DNA"/>
</dbReference>
<organism evidence="1 2">
    <name type="scientific">Piromyces finnis</name>
    <dbReference type="NCBI Taxonomy" id="1754191"/>
    <lineage>
        <taxon>Eukaryota</taxon>
        <taxon>Fungi</taxon>
        <taxon>Fungi incertae sedis</taxon>
        <taxon>Chytridiomycota</taxon>
        <taxon>Chytridiomycota incertae sedis</taxon>
        <taxon>Neocallimastigomycetes</taxon>
        <taxon>Neocallimastigales</taxon>
        <taxon>Neocallimastigaceae</taxon>
        <taxon>Piromyces</taxon>
    </lineage>
</organism>
<accession>A0A1Y1VCI6</accession>
<reference evidence="1 2" key="1">
    <citation type="submission" date="2016-08" db="EMBL/GenBank/DDBJ databases">
        <title>Genomes of anaerobic fungi encode conserved fungal cellulosomes for biomass hydrolysis.</title>
        <authorList>
            <consortium name="DOE Joint Genome Institute"/>
            <person name="Haitjema C.H."/>
            <person name="Gilmore S.P."/>
            <person name="Henske J.K."/>
            <person name="Solomon K.V."/>
            <person name="De Groot R."/>
            <person name="Kuo A."/>
            <person name="Mondo S.J."/>
            <person name="Salamov A.A."/>
            <person name="Labutti K."/>
            <person name="Zhao Z."/>
            <person name="Chiniquy J."/>
            <person name="Barry K."/>
            <person name="Brewer H.M."/>
            <person name="Purvine S.O."/>
            <person name="Wright A.T."/>
            <person name="Boxma B."/>
            <person name="Van Alen T."/>
            <person name="Hackstein J.H."/>
            <person name="Baker S.E."/>
            <person name="Grigoriev I.V."/>
            <person name="O'Malley M.A."/>
        </authorList>
    </citation>
    <scope>NUCLEOTIDE SEQUENCE [LARGE SCALE GENOMIC DNA]</scope>
    <source>
        <strain evidence="2">finn</strain>
    </source>
</reference>